<protein>
    <submittedName>
        <fullName evidence="2">Uncharacterized protein</fullName>
    </submittedName>
</protein>
<accession>A0A1A8PYR9</accession>
<gene>
    <name evidence="2" type="primary">OLA.26844</name>
</gene>
<proteinExistence type="predicted"/>
<evidence type="ECO:0000313" key="2">
    <source>
        <dbReference type="EMBL" id="SBR86381.1"/>
    </source>
</evidence>
<feature type="region of interest" description="Disordered" evidence="1">
    <location>
        <begin position="1"/>
        <end position="23"/>
    </location>
</feature>
<organism evidence="2">
    <name type="scientific">Nothobranchius rachovii</name>
    <name type="common">bluefin notho</name>
    <dbReference type="NCBI Taxonomy" id="451742"/>
    <lineage>
        <taxon>Eukaryota</taxon>
        <taxon>Metazoa</taxon>
        <taxon>Chordata</taxon>
        <taxon>Craniata</taxon>
        <taxon>Vertebrata</taxon>
        <taxon>Euteleostomi</taxon>
        <taxon>Actinopterygii</taxon>
        <taxon>Neopterygii</taxon>
        <taxon>Teleostei</taxon>
        <taxon>Neoteleostei</taxon>
        <taxon>Acanthomorphata</taxon>
        <taxon>Ovalentaria</taxon>
        <taxon>Atherinomorphae</taxon>
        <taxon>Cyprinodontiformes</taxon>
        <taxon>Nothobranchiidae</taxon>
        <taxon>Nothobranchius</taxon>
    </lineage>
</organism>
<name>A0A1A8PYR9_9TELE</name>
<reference evidence="2" key="1">
    <citation type="submission" date="2016-05" db="EMBL/GenBank/DDBJ databases">
        <authorList>
            <person name="Lavstsen T."/>
            <person name="Jespersen J.S."/>
        </authorList>
    </citation>
    <scope>NUCLEOTIDE SEQUENCE</scope>
    <source>
        <tissue evidence="2">Brain</tissue>
    </source>
</reference>
<feature type="compositionally biased region" description="Acidic residues" evidence="1">
    <location>
        <begin position="1"/>
        <end position="20"/>
    </location>
</feature>
<reference evidence="2" key="2">
    <citation type="submission" date="2016-06" db="EMBL/GenBank/DDBJ databases">
        <title>The genome of a short-lived fish provides insights into sex chromosome evolution and the genetic control of aging.</title>
        <authorList>
            <person name="Reichwald K."/>
            <person name="Felder M."/>
            <person name="Petzold A."/>
            <person name="Koch P."/>
            <person name="Groth M."/>
            <person name="Platzer M."/>
        </authorList>
    </citation>
    <scope>NUCLEOTIDE SEQUENCE</scope>
    <source>
        <tissue evidence="2">Brain</tissue>
    </source>
</reference>
<dbReference type="EMBL" id="HAEH01009145">
    <property type="protein sequence ID" value="SBR86381.1"/>
    <property type="molecule type" value="Transcribed_RNA"/>
</dbReference>
<evidence type="ECO:0000256" key="1">
    <source>
        <dbReference type="SAM" id="MobiDB-lite"/>
    </source>
</evidence>
<sequence>MLEDEYDEGALEGEGTLEDEGTLKTKPLKVKTLETWLVKTLQEAEVKSLQAEETLVDE</sequence>
<feature type="non-terminal residue" evidence="2">
    <location>
        <position position="58"/>
    </location>
</feature>
<dbReference type="AlphaFoldDB" id="A0A1A8PYR9"/>